<dbReference type="GeneID" id="77730812"/>
<evidence type="ECO:0000313" key="3">
    <source>
        <dbReference type="Proteomes" id="UP001164286"/>
    </source>
</evidence>
<feature type="chain" id="PRO_5041341111" description="Apple domain-containing protein" evidence="1">
    <location>
        <begin position="25"/>
        <end position="180"/>
    </location>
</feature>
<organism evidence="2 3">
    <name type="scientific">Dioszegia hungarica</name>
    <dbReference type="NCBI Taxonomy" id="4972"/>
    <lineage>
        <taxon>Eukaryota</taxon>
        <taxon>Fungi</taxon>
        <taxon>Dikarya</taxon>
        <taxon>Basidiomycota</taxon>
        <taxon>Agaricomycotina</taxon>
        <taxon>Tremellomycetes</taxon>
        <taxon>Tremellales</taxon>
        <taxon>Bulleribasidiaceae</taxon>
        <taxon>Dioszegia</taxon>
    </lineage>
</organism>
<keyword evidence="1" id="KW-0732">Signal</keyword>
<evidence type="ECO:0000313" key="2">
    <source>
        <dbReference type="EMBL" id="KAI9631909.1"/>
    </source>
</evidence>
<protein>
    <recommendedName>
        <fullName evidence="4">Apple domain-containing protein</fullName>
    </recommendedName>
</protein>
<keyword evidence="3" id="KW-1185">Reference proteome</keyword>
<evidence type="ECO:0000256" key="1">
    <source>
        <dbReference type="SAM" id="SignalP"/>
    </source>
</evidence>
<dbReference type="RefSeq" id="XP_052941686.1">
    <property type="nucleotide sequence ID" value="XM_053091607.1"/>
</dbReference>
<evidence type="ECO:0008006" key="4">
    <source>
        <dbReference type="Google" id="ProtNLM"/>
    </source>
</evidence>
<proteinExistence type="predicted"/>
<dbReference type="EMBL" id="JAKWFO010000016">
    <property type="protein sequence ID" value="KAI9631909.1"/>
    <property type="molecule type" value="Genomic_DNA"/>
</dbReference>
<comment type="caution">
    <text evidence="2">The sequence shown here is derived from an EMBL/GenBank/DDBJ whole genome shotgun (WGS) entry which is preliminary data.</text>
</comment>
<accession>A0AA38H2S4</accession>
<dbReference type="Proteomes" id="UP001164286">
    <property type="component" value="Unassembled WGS sequence"/>
</dbReference>
<reference evidence="2" key="1">
    <citation type="journal article" date="2022" name="G3 (Bethesda)">
        <title>High quality genome of the basidiomycete yeast Dioszegia hungarica PDD-24b-2 isolated from cloud water.</title>
        <authorList>
            <person name="Jarrige D."/>
            <person name="Haridas S."/>
            <person name="Bleykasten-Grosshans C."/>
            <person name="Joly M."/>
            <person name="Nadalig T."/>
            <person name="Sancelme M."/>
            <person name="Vuilleumier S."/>
            <person name="Grigoriev I.V."/>
            <person name="Amato P."/>
            <person name="Bringel F."/>
        </authorList>
    </citation>
    <scope>NUCLEOTIDE SEQUENCE</scope>
    <source>
        <strain evidence="2">PDD-24b-2</strain>
    </source>
</reference>
<gene>
    <name evidence="2" type="ORF">MKK02DRAFT_41541</name>
</gene>
<sequence>MLFPPLSTAPLAIILALLTGIVSAGVRFPSIPMPSPRALKQATRAQIIAWHNRPPSALQRRQEASPLPFPLSQCAGYTSTGRTPYAQFTNLDYNSAVGATNYAGIATREACNKICEDMPSCIASTYKLAESSCFTVVNFNFYFTATYEVTRKALSCSDPEAVTALAQFPGSSCCTMYRAK</sequence>
<feature type="signal peptide" evidence="1">
    <location>
        <begin position="1"/>
        <end position="24"/>
    </location>
</feature>
<name>A0AA38H2S4_9TREE</name>
<dbReference type="AlphaFoldDB" id="A0AA38H2S4"/>